<dbReference type="SUPFAM" id="SSF56112">
    <property type="entry name" value="Protein kinase-like (PK-like)"/>
    <property type="match status" value="1"/>
</dbReference>
<gene>
    <name evidence="2" type="ORF">QR680_016680</name>
</gene>
<dbReference type="InterPro" id="IPR050235">
    <property type="entry name" value="CK1_Ser-Thr_kinase"/>
</dbReference>
<name>A0AA39HD26_9BILA</name>
<keyword evidence="3" id="KW-1185">Reference proteome</keyword>
<dbReference type="Gene3D" id="1.10.510.10">
    <property type="entry name" value="Transferase(Phosphotransferase) domain 1"/>
    <property type="match status" value="1"/>
</dbReference>
<evidence type="ECO:0000313" key="2">
    <source>
        <dbReference type="EMBL" id="KAK0403031.1"/>
    </source>
</evidence>
<dbReference type="AlphaFoldDB" id="A0AA39HD26"/>
<protein>
    <recommendedName>
        <fullName evidence="1">Protein kinase domain-containing protein</fullName>
    </recommendedName>
</protein>
<dbReference type="Proteomes" id="UP001175271">
    <property type="component" value="Unassembled WGS sequence"/>
</dbReference>
<evidence type="ECO:0000313" key="3">
    <source>
        <dbReference type="Proteomes" id="UP001175271"/>
    </source>
</evidence>
<feature type="domain" description="Protein kinase" evidence="1">
    <location>
        <begin position="22"/>
        <end position="284"/>
    </location>
</feature>
<dbReference type="GO" id="GO:0004672">
    <property type="term" value="F:protein kinase activity"/>
    <property type="evidence" value="ECO:0007669"/>
    <property type="project" value="InterPro"/>
</dbReference>
<comment type="caution">
    <text evidence="2">The sequence shown here is derived from an EMBL/GenBank/DDBJ whole genome shotgun (WGS) entry which is preliminary data.</text>
</comment>
<organism evidence="2 3">
    <name type="scientific">Steinernema hermaphroditum</name>
    <dbReference type="NCBI Taxonomy" id="289476"/>
    <lineage>
        <taxon>Eukaryota</taxon>
        <taxon>Metazoa</taxon>
        <taxon>Ecdysozoa</taxon>
        <taxon>Nematoda</taxon>
        <taxon>Chromadorea</taxon>
        <taxon>Rhabditida</taxon>
        <taxon>Tylenchina</taxon>
        <taxon>Panagrolaimomorpha</taxon>
        <taxon>Strongyloidoidea</taxon>
        <taxon>Steinernematidae</taxon>
        <taxon>Steinernema</taxon>
    </lineage>
</organism>
<dbReference type="Pfam" id="PF00069">
    <property type="entry name" value="Pkinase"/>
    <property type="match status" value="1"/>
</dbReference>
<proteinExistence type="predicted"/>
<dbReference type="PROSITE" id="PS50011">
    <property type="entry name" value="PROTEIN_KINASE_DOM"/>
    <property type="match status" value="1"/>
</dbReference>
<accession>A0AA39HD26</accession>
<dbReference type="GO" id="GO:0005524">
    <property type="term" value="F:ATP binding"/>
    <property type="evidence" value="ECO:0007669"/>
    <property type="project" value="InterPro"/>
</dbReference>
<evidence type="ECO:0000259" key="1">
    <source>
        <dbReference type="PROSITE" id="PS50011"/>
    </source>
</evidence>
<sequence length="368" mass="42076">MGASNSKPKANFKPGTLIGHRFRIQEKLGSGGCGVVFKTKDLLTWKETQVAVKVETTSDGKYIKLEAEILKSLNSSRFPLRVIYSASTDGYHYMAMTLMGKSLDVLHKSCNNCFSVSTQVRVGIHILFGLKQLHDLGYVHCDVKPANMALGPDGGKYARIIYLLDFGLARKFVHNVNGKWQMRPERTNASYRGTEQYSSCNVHARHEQGRSDDLWSWFYVLAKMRDPLPWEGVSDEKKIQKLKETSKYAKLLSKSAVEMLEIPELLRKLRYSHRPDYLKLYMVLVKIMTRYNFQFSDPYDWELVAKKKGMMKSLRKILLGVEEASVSMDTITIKTNASTQATKSQRTEEFADNDLYESEDFSINRLGF</sequence>
<dbReference type="SMART" id="SM00220">
    <property type="entry name" value="S_TKc"/>
    <property type="match status" value="1"/>
</dbReference>
<dbReference type="InterPro" id="IPR000719">
    <property type="entry name" value="Prot_kinase_dom"/>
</dbReference>
<dbReference type="PANTHER" id="PTHR11909">
    <property type="entry name" value="CASEIN KINASE-RELATED"/>
    <property type="match status" value="1"/>
</dbReference>
<dbReference type="EMBL" id="JAUCMV010000004">
    <property type="protein sequence ID" value="KAK0403031.1"/>
    <property type="molecule type" value="Genomic_DNA"/>
</dbReference>
<reference evidence="2" key="1">
    <citation type="submission" date="2023-06" db="EMBL/GenBank/DDBJ databases">
        <title>Genomic analysis of the entomopathogenic nematode Steinernema hermaphroditum.</title>
        <authorList>
            <person name="Schwarz E.M."/>
            <person name="Heppert J.K."/>
            <person name="Baniya A."/>
            <person name="Schwartz H.T."/>
            <person name="Tan C.-H."/>
            <person name="Antoshechkin I."/>
            <person name="Sternberg P.W."/>
            <person name="Goodrich-Blair H."/>
            <person name="Dillman A.R."/>
        </authorList>
    </citation>
    <scope>NUCLEOTIDE SEQUENCE</scope>
    <source>
        <strain evidence="2">PS9179</strain>
        <tissue evidence="2">Whole animal</tissue>
    </source>
</reference>
<dbReference type="InterPro" id="IPR011009">
    <property type="entry name" value="Kinase-like_dom_sf"/>
</dbReference>